<sequence>MSELVTTANLTEPDAFYADLLAAHEGLGKPESDAYNARLILLMANQIGDRDVLRKLLDAAHAKRDDA</sequence>
<organism evidence="1 2">
    <name type="scientific">Roseibium salinum</name>
    <dbReference type="NCBI Taxonomy" id="1604349"/>
    <lineage>
        <taxon>Bacteria</taxon>
        <taxon>Pseudomonadati</taxon>
        <taxon>Pseudomonadota</taxon>
        <taxon>Alphaproteobacteria</taxon>
        <taxon>Hyphomicrobiales</taxon>
        <taxon>Stappiaceae</taxon>
        <taxon>Roseibium</taxon>
    </lineage>
</organism>
<protein>
    <submittedName>
        <fullName evidence="1">DUF2783 domain-containing protein</fullName>
    </submittedName>
</protein>
<dbReference type="Pfam" id="PF10932">
    <property type="entry name" value="DUF2783"/>
    <property type="match status" value="1"/>
</dbReference>
<comment type="caution">
    <text evidence="1">The sequence shown here is derived from an EMBL/GenBank/DDBJ whole genome shotgun (WGS) entry which is preliminary data.</text>
</comment>
<evidence type="ECO:0000313" key="2">
    <source>
        <dbReference type="Proteomes" id="UP001300261"/>
    </source>
</evidence>
<dbReference type="EMBL" id="JAPEVI010000003">
    <property type="protein sequence ID" value="MCX2723506.1"/>
    <property type="molecule type" value="Genomic_DNA"/>
</dbReference>
<name>A0ABT3R359_9HYPH</name>
<accession>A0ABT3R359</accession>
<proteinExistence type="predicted"/>
<keyword evidence="2" id="KW-1185">Reference proteome</keyword>
<dbReference type="RefSeq" id="WP_265963280.1">
    <property type="nucleotide sequence ID" value="NZ_JAPEVI010000003.1"/>
</dbReference>
<evidence type="ECO:0000313" key="1">
    <source>
        <dbReference type="EMBL" id="MCX2723506.1"/>
    </source>
</evidence>
<dbReference type="Proteomes" id="UP001300261">
    <property type="component" value="Unassembled WGS sequence"/>
</dbReference>
<gene>
    <name evidence="1" type="ORF">ON753_14185</name>
</gene>
<reference evidence="1 2" key="1">
    <citation type="journal article" date="2016" name="Int. J. Syst. Evol. Microbiol.">
        <title>Labrenzia salina sp. nov., isolated from the rhizosphere of the halophyte Arthrocnemum macrostachyum.</title>
        <authorList>
            <person name="Camacho M."/>
            <person name="Redondo-Gomez S."/>
            <person name="Rodriguez-Llorente I."/>
            <person name="Rohde M."/>
            <person name="Sproer C."/>
            <person name="Schumann P."/>
            <person name="Klenk H.P."/>
            <person name="Montero-Calasanz M.D.C."/>
        </authorList>
    </citation>
    <scope>NUCLEOTIDE SEQUENCE [LARGE SCALE GENOMIC DNA]</scope>
    <source>
        <strain evidence="1 2">DSM 29163</strain>
    </source>
</reference>
<dbReference type="InterPro" id="IPR021233">
    <property type="entry name" value="DUF2783"/>
</dbReference>